<dbReference type="Proteomes" id="UP000001645">
    <property type="component" value="Chromosome 13"/>
</dbReference>
<reference evidence="2" key="2">
    <citation type="submission" date="2025-08" db="UniProtKB">
        <authorList>
            <consortium name="Ensembl"/>
        </authorList>
    </citation>
    <scope>IDENTIFICATION</scope>
</reference>
<feature type="transmembrane region" description="Helical" evidence="1">
    <location>
        <begin position="19"/>
        <end position="39"/>
    </location>
</feature>
<dbReference type="AlphaFoldDB" id="A0A803YPN9"/>
<reference evidence="2" key="3">
    <citation type="submission" date="2025-09" db="UniProtKB">
        <authorList>
            <consortium name="Ensembl"/>
        </authorList>
    </citation>
    <scope>IDENTIFICATION</scope>
</reference>
<reference evidence="2 3" key="1">
    <citation type="journal article" date="2010" name="PLoS Biol.">
        <title>Multi-platform next-generation sequencing of the domestic turkey (Meleagris gallopavo): genome assembly and analysis.</title>
        <authorList>
            <person name="Dalloul R.A."/>
            <person name="Long J.A."/>
            <person name="Zimin A.V."/>
            <person name="Aslam L."/>
            <person name="Beal K."/>
            <person name="Blomberg L.A."/>
            <person name="Bouffard P."/>
            <person name="Burt D.W."/>
            <person name="Crasta O."/>
            <person name="Crooijmans R.P."/>
            <person name="Cooper K."/>
            <person name="Coulombe R.A."/>
            <person name="De S."/>
            <person name="Delany M.E."/>
            <person name="Dodgson J.B."/>
            <person name="Dong J.J."/>
            <person name="Evans C."/>
            <person name="Frederickson K.M."/>
            <person name="Flicek P."/>
            <person name="Florea L."/>
            <person name="Folkerts O."/>
            <person name="Groenen M.A."/>
            <person name="Harkins T.T."/>
            <person name="Herrero J."/>
            <person name="Hoffmann S."/>
            <person name="Megens H.J."/>
            <person name="Jiang A."/>
            <person name="de Jong P."/>
            <person name="Kaiser P."/>
            <person name="Kim H."/>
            <person name="Kim K.W."/>
            <person name="Kim S."/>
            <person name="Langenberger D."/>
            <person name="Lee M.K."/>
            <person name="Lee T."/>
            <person name="Mane S."/>
            <person name="Marcais G."/>
            <person name="Marz M."/>
            <person name="McElroy A.P."/>
            <person name="Modise T."/>
            <person name="Nefedov M."/>
            <person name="Notredame C."/>
            <person name="Paton I.R."/>
            <person name="Payne W.S."/>
            <person name="Pertea G."/>
            <person name="Prickett D."/>
            <person name="Puiu D."/>
            <person name="Qioa D."/>
            <person name="Raineri E."/>
            <person name="Ruffier M."/>
            <person name="Salzberg S.L."/>
            <person name="Schatz M.C."/>
            <person name="Scheuring C."/>
            <person name="Schmidt C.J."/>
            <person name="Schroeder S."/>
            <person name="Searle S.M."/>
            <person name="Smith E.J."/>
            <person name="Smith J."/>
            <person name="Sonstegard T.S."/>
            <person name="Stadler P.F."/>
            <person name="Tafer H."/>
            <person name="Tu Z.J."/>
            <person name="Van Tassell C.P."/>
            <person name="Vilella A.J."/>
            <person name="Williams K.P."/>
            <person name="Yorke J.A."/>
            <person name="Zhang L."/>
            <person name="Zhang H.B."/>
            <person name="Zhang X."/>
            <person name="Zhang Y."/>
            <person name="Reed K.M."/>
        </authorList>
    </citation>
    <scope>NUCLEOTIDE SEQUENCE [LARGE SCALE GENOMIC DNA]</scope>
</reference>
<organism evidence="2 3">
    <name type="scientific">Meleagris gallopavo</name>
    <name type="common">Wild turkey</name>
    <dbReference type="NCBI Taxonomy" id="9103"/>
    <lineage>
        <taxon>Eukaryota</taxon>
        <taxon>Metazoa</taxon>
        <taxon>Chordata</taxon>
        <taxon>Craniata</taxon>
        <taxon>Vertebrata</taxon>
        <taxon>Euteleostomi</taxon>
        <taxon>Archelosauria</taxon>
        <taxon>Archosauria</taxon>
        <taxon>Dinosauria</taxon>
        <taxon>Saurischia</taxon>
        <taxon>Theropoda</taxon>
        <taxon>Coelurosauria</taxon>
        <taxon>Aves</taxon>
        <taxon>Neognathae</taxon>
        <taxon>Galloanserae</taxon>
        <taxon>Galliformes</taxon>
        <taxon>Phasianidae</taxon>
        <taxon>Meleagridinae</taxon>
        <taxon>Meleagris</taxon>
    </lineage>
</organism>
<proteinExistence type="predicted"/>
<keyword evidence="1" id="KW-0472">Membrane</keyword>
<keyword evidence="1" id="KW-1133">Transmembrane helix</keyword>
<protein>
    <submittedName>
        <fullName evidence="2">Uncharacterized protein</fullName>
    </submittedName>
</protein>
<keyword evidence="3" id="KW-1185">Reference proteome</keyword>
<keyword evidence="1" id="KW-0812">Transmembrane</keyword>
<sequence>IDNVGVKFLLPFCMASMDIFNSVVAALFLLIVSLFAVIIKTNHGTLAGGVSRNVLISFLKQI</sequence>
<dbReference type="GeneTree" id="ENSGT01040000244580"/>
<evidence type="ECO:0000313" key="2">
    <source>
        <dbReference type="Ensembl" id="ENSMGAP00000033737.1"/>
    </source>
</evidence>
<name>A0A803YPN9_MELGA</name>
<accession>A0A803YPN9</accession>
<evidence type="ECO:0000256" key="1">
    <source>
        <dbReference type="SAM" id="Phobius"/>
    </source>
</evidence>
<dbReference type="InParanoid" id="A0A803YPN9"/>
<evidence type="ECO:0000313" key="3">
    <source>
        <dbReference type="Proteomes" id="UP000001645"/>
    </source>
</evidence>
<dbReference type="Ensembl" id="ENSMGAT00000025839.1">
    <property type="protein sequence ID" value="ENSMGAP00000033737.1"/>
    <property type="gene ID" value="ENSMGAG00000019293.1"/>
</dbReference>